<dbReference type="PANTHER" id="PTHR45877">
    <property type="entry name" value="E3 UBIQUITIN-PROTEIN LIGASE SIAH2"/>
    <property type="match status" value="1"/>
</dbReference>
<dbReference type="Pfam" id="PF03145">
    <property type="entry name" value="Sina_TRAF"/>
    <property type="match status" value="1"/>
</dbReference>
<dbReference type="InterPro" id="IPR013083">
    <property type="entry name" value="Znf_RING/FYVE/PHD"/>
</dbReference>
<dbReference type="InterPro" id="IPR049548">
    <property type="entry name" value="Sina-like_RING"/>
</dbReference>
<keyword evidence="4 6" id="KW-0862">Zinc</keyword>
<comment type="pathway">
    <text evidence="6">Protein modification; protein ubiquitination.</text>
</comment>
<dbReference type="EC" id="2.3.2.27" evidence="6"/>
<dbReference type="InterPro" id="IPR018121">
    <property type="entry name" value="7-in-absentia-prot_TRAF-dom"/>
</dbReference>
<dbReference type="Gene3D" id="3.30.40.10">
    <property type="entry name" value="Zinc/RING finger domain, C3HC4 (zinc finger)"/>
    <property type="match status" value="2"/>
</dbReference>
<dbReference type="SUPFAM" id="SSF49599">
    <property type="entry name" value="TRAF domain-like"/>
    <property type="match status" value="1"/>
</dbReference>
<dbReference type="Pfam" id="PF21361">
    <property type="entry name" value="Sina_ZnF"/>
    <property type="match status" value="1"/>
</dbReference>
<sequence length="257" mass="29911">MLDMELNKLLLNRVECPACLDYMVLKIYVCKTGHSVCQNCYGSLRECPVCRTELTRTRNYDLESIAELLSYPCTNEGCPEFIPVPKTKSHMLKCKYQLVNCVLGKCVWKGFKTDLKNHALAAHENLAWMQEESLDRWRFEIDEKSEVQLIRAFDEIFYIHRHYIGNNEPCRSIMYWVVQYIGNPEMATKFGYTIRIVGEDCSNFPEISMNQICVDDTVTFMDSLNNGKCIGVPVALMKTFRNKYNSVWFKVSIKELK</sequence>
<dbReference type="RefSeq" id="XP_017779638.1">
    <property type="nucleotide sequence ID" value="XM_017924149.1"/>
</dbReference>
<name>A0ABM1MYI8_NICVS</name>
<proteinExistence type="inferred from homology"/>
<accession>A0ABM1MYI8</accession>
<keyword evidence="3 5" id="KW-0863">Zinc-finger</keyword>
<dbReference type="InterPro" id="IPR008974">
    <property type="entry name" value="TRAF-like"/>
</dbReference>
<dbReference type="GeneID" id="108564946"/>
<evidence type="ECO:0000256" key="5">
    <source>
        <dbReference type="PROSITE-ProRule" id="PRU00175"/>
    </source>
</evidence>
<organism evidence="8 9">
    <name type="scientific">Nicrophorus vespilloides</name>
    <name type="common">Boreal carrion beetle</name>
    <dbReference type="NCBI Taxonomy" id="110193"/>
    <lineage>
        <taxon>Eukaryota</taxon>
        <taxon>Metazoa</taxon>
        <taxon>Ecdysozoa</taxon>
        <taxon>Arthropoda</taxon>
        <taxon>Hexapoda</taxon>
        <taxon>Insecta</taxon>
        <taxon>Pterygota</taxon>
        <taxon>Neoptera</taxon>
        <taxon>Endopterygota</taxon>
        <taxon>Coleoptera</taxon>
        <taxon>Polyphaga</taxon>
        <taxon>Staphyliniformia</taxon>
        <taxon>Silphidae</taxon>
        <taxon>Nicrophorinae</taxon>
        <taxon>Nicrophorus</taxon>
    </lineage>
</organism>
<keyword evidence="2 6" id="KW-0479">Metal-binding</keyword>
<evidence type="ECO:0000256" key="6">
    <source>
        <dbReference type="RuleBase" id="RU201113"/>
    </source>
</evidence>
<comment type="function">
    <text evidence="6">E3 ubiquitin-protein ligase that mediates ubiquitination and subsequent proteasomal degradation of target proteins. E3 ubiquitin ligases accept ubiquitin from an E2 ubiquitin-conjugating enzyme in the form of a thioester and then directly transfers the ubiquitin to targeted substrates.</text>
</comment>
<dbReference type="PANTHER" id="PTHR45877:SF2">
    <property type="entry name" value="E3 UBIQUITIN-PROTEIN LIGASE SINA-RELATED"/>
    <property type="match status" value="1"/>
</dbReference>
<comment type="catalytic activity">
    <reaction evidence="6">
        <text>S-ubiquitinyl-[E2 ubiquitin-conjugating enzyme]-L-cysteine + [acceptor protein]-L-lysine = [E2 ubiquitin-conjugating enzyme]-L-cysteine + N(6)-ubiquitinyl-[acceptor protein]-L-lysine.</text>
        <dbReference type="EC" id="2.3.2.27"/>
    </reaction>
</comment>
<keyword evidence="6" id="KW-0833">Ubl conjugation pathway</keyword>
<dbReference type="InterPro" id="IPR004162">
    <property type="entry name" value="SINA-like_animal"/>
</dbReference>
<dbReference type="SUPFAM" id="SSF57850">
    <property type="entry name" value="RING/U-box"/>
    <property type="match status" value="1"/>
</dbReference>
<comment type="similarity">
    <text evidence="1 6">Belongs to the SINA (Seven in absentia) family.</text>
</comment>
<evidence type="ECO:0000256" key="2">
    <source>
        <dbReference type="ARBA" id="ARBA00022723"/>
    </source>
</evidence>
<evidence type="ECO:0000259" key="7">
    <source>
        <dbReference type="PROSITE" id="PS50089"/>
    </source>
</evidence>
<feature type="domain" description="RING-type" evidence="7">
    <location>
        <begin position="16"/>
        <end position="51"/>
    </location>
</feature>
<protein>
    <recommendedName>
        <fullName evidence="6">E3 ubiquitin-protein ligase</fullName>
        <ecNumber evidence="6">2.3.2.27</ecNumber>
    </recommendedName>
</protein>
<comment type="domain">
    <text evidence="6">The RING-type zinc finger domain is essential for ubiquitin ligase activity.</text>
</comment>
<dbReference type="Proteomes" id="UP000695000">
    <property type="component" value="Unplaced"/>
</dbReference>
<dbReference type="InterPro" id="IPR001841">
    <property type="entry name" value="Znf_RING"/>
</dbReference>
<evidence type="ECO:0000313" key="9">
    <source>
        <dbReference type="RefSeq" id="XP_017779638.1"/>
    </source>
</evidence>
<evidence type="ECO:0000256" key="3">
    <source>
        <dbReference type="ARBA" id="ARBA00022771"/>
    </source>
</evidence>
<comment type="domain">
    <text evidence="6">The SBD domain (substrate-binding domain) mediates the interaction with substrate proteins. It is related to the TRAF family.</text>
</comment>
<reference evidence="9" key="1">
    <citation type="submission" date="2025-08" db="UniProtKB">
        <authorList>
            <consortium name="RefSeq"/>
        </authorList>
    </citation>
    <scope>IDENTIFICATION</scope>
    <source>
        <tissue evidence="9">Whole Larva</tissue>
    </source>
</reference>
<gene>
    <name evidence="9" type="primary">LOC108564946</name>
</gene>
<evidence type="ECO:0000313" key="8">
    <source>
        <dbReference type="Proteomes" id="UP000695000"/>
    </source>
</evidence>
<evidence type="ECO:0000256" key="1">
    <source>
        <dbReference type="ARBA" id="ARBA00009119"/>
    </source>
</evidence>
<evidence type="ECO:0000256" key="4">
    <source>
        <dbReference type="ARBA" id="ARBA00022833"/>
    </source>
</evidence>
<dbReference type="PROSITE" id="PS50089">
    <property type="entry name" value="ZF_RING_2"/>
    <property type="match status" value="1"/>
</dbReference>
<dbReference type="Gene3D" id="2.60.210.10">
    <property type="entry name" value="Apoptosis, Tumor Necrosis Factor Receptor Associated Protein 2, Chain A"/>
    <property type="match status" value="1"/>
</dbReference>
<keyword evidence="8" id="KW-1185">Reference proteome</keyword>
<dbReference type="Pfam" id="PF21362">
    <property type="entry name" value="Sina_RING"/>
    <property type="match status" value="1"/>
</dbReference>